<dbReference type="EMBL" id="CAXAMM010004465">
    <property type="protein sequence ID" value="CAK9003699.1"/>
    <property type="molecule type" value="Genomic_DNA"/>
</dbReference>
<feature type="compositionally biased region" description="Basic and acidic residues" evidence="1">
    <location>
        <begin position="321"/>
        <end position="336"/>
    </location>
</feature>
<keyword evidence="3" id="KW-1185">Reference proteome</keyword>
<name>A0ABP0IQJ2_9DINO</name>
<dbReference type="Proteomes" id="UP001642464">
    <property type="component" value="Unassembled WGS sequence"/>
</dbReference>
<evidence type="ECO:0000256" key="1">
    <source>
        <dbReference type="SAM" id="MobiDB-lite"/>
    </source>
</evidence>
<protein>
    <submittedName>
        <fullName evidence="2">Uncharacterized protein</fullName>
    </submittedName>
</protein>
<proteinExistence type="predicted"/>
<evidence type="ECO:0000313" key="3">
    <source>
        <dbReference type="Proteomes" id="UP001642464"/>
    </source>
</evidence>
<feature type="region of interest" description="Disordered" evidence="1">
    <location>
        <begin position="671"/>
        <end position="767"/>
    </location>
</feature>
<gene>
    <name evidence="2" type="ORF">SCF082_LOCUS7867</name>
</gene>
<organism evidence="2 3">
    <name type="scientific">Durusdinium trenchii</name>
    <dbReference type="NCBI Taxonomy" id="1381693"/>
    <lineage>
        <taxon>Eukaryota</taxon>
        <taxon>Sar</taxon>
        <taxon>Alveolata</taxon>
        <taxon>Dinophyceae</taxon>
        <taxon>Suessiales</taxon>
        <taxon>Symbiodiniaceae</taxon>
        <taxon>Durusdinium</taxon>
    </lineage>
</organism>
<accession>A0ABP0IQJ2</accession>
<feature type="compositionally biased region" description="Basic and acidic residues" evidence="1">
    <location>
        <begin position="733"/>
        <end position="760"/>
    </location>
</feature>
<comment type="caution">
    <text evidence="2">The sequence shown here is derived from an EMBL/GenBank/DDBJ whole genome shotgun (WGS) entry which is preliminary data.</text>
</comment>
<reference evidence="2 3" key="1">
    <citation type="submission" date="2024-02" db="EMBL/GenBank/DDBJ databases">
        <authorList>
            <person name="Chen Y."/>
            <person name="Shah S."/>
            <person name="Dougan E. K."/>
            <person name="Thang M."/>
            <person name="Chan C."/>
        </authorList>
    </citation>
    <scope>NUCLEOTIDE SEQUENCE [LARGE SCALE GENOMIC DNA]</scope>
</reference>
<feature type="compositionally biased region" description="Acidic residues" evidence="1">
    <location>
        <begin position="439"/>
        <end position="449"/>
    </location>
</feature>
<feature type="region of interest" description="Disordered" evidence="1">
    <location>
        <begin position="309"/>
        <end position="342"/>
    </location>
</feature>
<feature type="compositionally biased region" description="Basic and acidic residues" evidence="1">
    <location>
        <begin position="505"/>
        <end position="529"/>
    </location>
</feature>
<feature type="compositionally biased region" description="Basic residues" evidence="1">
    <location>
        <begin position="463"/>
        <end position="485"/>
    </location>
</feature>
<feature type="compositionally biased region" description="Basic and acidic residues" evidence="1">
    <location>
        <begin position="486"/>
        <end position="496"/>
    </location>
</feature>
<sequence>MDRFLYLQILGFFIDWIKDADDGDEFRDRLERFEASRETVRAILSVSGVHRMTEILAEAWQLMTAIKIHGANPLALSADIVPIAGASPASEPTFLHAIGYSVPYTTILEEETATLMDFIDDLVGAAEVQDLGAVIQWLIDFRLIIGTAHFGLVTTKQRITADPSIGVADLLECLEGWLDEEKNYNLDKMLKPPKEATWKTVADPDWLSKLAPLWTRYIKLAPNGVIPSKKHRTSIEKLCERKEIPKGKLSTEAFAEDMGERIRIGLSQLRGIKVCPLARQRCLRKTGPEEQKVIEGLIALLTDLEEVDNPSTKPSTAIVPFERKDSPESLEAHEPSSSKGVNPIDVMIDPLSVFSRVLAKPDFDDHDDVPPSSSRAFGKTLKTTVSSPSKFVGFLAGAELDPQELRLLKACQAQEPLNKGFNSQLQRANKAIKKLKAEETDDEHEEEEDQGKTLGQSPGAKTTKVKSKAKKGGKGSSKGKKKNCAAKKDGKAKVETMEPQESQDELPKTGTKSEEKKSTKTEKQVKPDEENPGESSKLEDVPEGFDATVRKSQPKDVAKDDDDEKDVAPPAKKKKKGLLPIMDAVDDDGYGPRNPSTRLYLKNLSFNVNKAHILTELRHLGFNNISLDGINIVRKGPALDMVFAEGEGEVSPMMQLLMGRVTALLEQKQMEKVAEKEAESQEMEVDPGHDNAASSTQAIEQDLEEKTEEKPQASEPSGPAAKKTKKKSGVSRADLEADLKEEDERSYEQEAEEAGRDKSKGQKYAKMKGSLPDHVVDLIETQSKSASSPRDFKTMVINKLFKRNSSGKLVLNLEDQLFAEHKKVYAKKYSKEKETALPEAIMKGLYFANDSKAFEQARKDKDIVPVETAEGKTFWAFTSYVKGQEQGKEETQDLSSKKKVDKRQAELLGDCFNQIGWSWKYTDKDCRVLGDGRIPAAIGNLVQQATQSQQRLGKEAMTMIKAWKGDKEDERLAKLKKGHTLIQLNLAKLSHMLEFHELPDDLPPTKENLDKIMKDMAVHTQEYNELVETTRGWLKARKN</sequence>
<evidence type="ECO:0000313" key="2">
    <source>
        <dbReference type="EMBL" id="CAK9003699.1"/>
    </source>
</evidence>
<feature type="region of interest" description="Disordered" evidence="1">
    <location>
        <begin position="433"/>
        <end position="593"/>
    </location>
</feature>